<dbReference type="SMART" id="SM00411">
    <property type="entry name" value="BHL"/>
    <property type="match status" value="1"/>
</dbReference>
<evidence type="ECO:0000256" key="4">
    <source>
        <dbReference type="SAM" id="Phobius"/>
    </source>
</evidence>
<keyword evidence="4" id="KW-1133">Transmembrane helix</keyword>
<sequence length="159" mass="18542">MPVIIWWYRPDIFDNFLSVNFKYSSDEPRTLNFFEFKFTHSAKLLILLPIVILKKMIHYHFLYFYNFLYMKKQDFIKALAAQLSMGQDVTGKFLDGAISLISSELKKGEEINITWFGVFKVSNRAARNWINPKTKEAIKIPASKSPAFKAGKTFKEAIK</sequence>
<dbReference type="Pfam" id="PF00216">
    <property type="entry name" value="Bac_DNA_binding"/>
    <property type="match status" value="1"/>
</dbReference>
<dbReference type="EMBL" id="AMFJ01000035">
    <property type="protein sequence ID" value="EKE30156.1"/>
    <property type="molecule type" value="Genomic_DNA"/>
</dbReference>
<reference evidence="5" key="1">
    <citation type="journal article" date="2012" name="Science">
        <title>Fermentation, hydrogen, and sulfur metabolism in multiple uncultivated bacterial phyla.</title>
        <authorList>
            <person name="Wrighton K.C."/>
            <person name="Thomas B.C."/>
            <person name="Sharon I."/>
            <person name="Miller C.S."/>
            <person name="Castelle C.J."/>
            <person name="VerBerkmoes N.C."/>
            <person name="Wilkins M.J."/>
            <person name="Hettich R.L."/>
            <person name="Lipton M.S."/>
            <person name="Williams K.H."/>
            <person name="Long P.E."/>
            <person name="Banfield J.F."/>
        </authorList>
    </citation>
    <scope>NUCLEOTIDE SEQUENCE [LARGE SCALE GENOMIC DNA]</scope>
</reference>
<keyword evidence="2" id="KW-0238">DNA-binding</keyword>
<comment type="caution">
    <text evidence="5">The sequence shown here is derived from an EMBL/GenBank/DDBJ whole genome shotgun (WGS) entry which is preliminary data.</text>
</comment>
<evidence type="ECO:0000313" key="5">
    <source>
        <dbReference type="EMBL" id="EKE30156.1"/>
    </source>
</evidence>
<dbReference type="CDD" id="cd13831">
    <property type="entry name" value="HU"/>
    <property type="match status" value="1"/>
</dbReference>
<dbReference type="Gene3D" id="4.10.520.10">
    <property type="entry name" value="IHF-like DNA-binding proteins"/>
    <property type="match status" value="1"/>
</dbReference>
<dbReference type="PRINTS" id="PR01727">
    <property type="entry name" value="DNABINDINGHU"/>
</dbReference>
<dbReference type="SUPFAM" id="SSF47729">
    <property type="entry name" value="IHF-like DNA-binding proteins"/>
    <property type="match status" value="1"/>
</dbReference>
<dbReference type="GO" id="GO:0030261">
    <property type="term" value="P:chromosome condensation"/>
    <property type="evidence" value="ECO:0007669"/>
    <property type="project" value="UniProtKB-KW"/>
</dbReference>
<organism evidence="5">
    <name type="scientific">uncultured bacterium</name>
    <name type="common">gcode 4</name>
    <dbReference type="NCBI Taxonomy" id="1234023"/>
    <lineage>
        <taxon>Bacteria</taxon>
        <taxon>environmental samples</taxon>
    </lineage>
</organism>
<proteinExistence type="inferred from homology"/>
<keyword evidence="4" id="KW-0472">Membrane</keyword>
<name>K2FGB9_9BACT</name>
<feature type="transmembrane region" description="Helical" evidence="4">
    <location>
        <begin position="44"/>
        <end position="65"/>
    </location>
</feature>
<accession>K2FGB9</accession>
<evidence type="ECO:0008006" key="6">
    <source>
        <dbReference type="Google" id="ProtNLM"/>
    </source>
</evidence>
<evidence type="ECO:0000256" key="1">
    <source>
        <dbReference type="ARBA" id="ARBA00023067"/>
    </source>
</evidence>
<dbReference type="InterPro" id="IPR010992">
    <property type="entry name" value="IHF-like_DNA-bd_dom_sf"/>
</dbReference>
<protein>
    <recommendedName>
        <fullName evidence="6">DNA-binding protein HU</fullName>
    </recommendedName>
</protein>
<dbReference type="AlphaFoldDB" id="K2FGB9"/>
<keyword evidence="4" id="KW-0812">Transmembrane</keyword>
<keyword evidence="1" id="KW-0226">DNA condensation</keyword>
<evidence type="ECO:0000256" key="3">
    <source>
        <dbReference type="RuleBase" id="RU003939"/>
    </source>
</evidence>
<dbReference type="GO" id="GO:0030527">
    <property type="term" value="F:structural constituent of chromatin"/>
    <property type="evidence" value="ECO:0007669"/>
    <property type="project" value="InterPro"/>
</dbReference>
<comment type="similarity">
    <text evidence="3">Belongs to the bacterial histone-like protein family.</text>
</comment>
<dbReference type="PANTHER" id="PTHR33175">
    <property type="entry name" value="DNA-BINDING PROTEIN HU"/>
    <property type="match status" value="1"/>
</dbReference>
<gene>
    <name evidence="5" type="ORF">ACD_2C00035G0005</name>
</gene>
<dbReference type="GO" id="GO:0003677">
    <property type="term" value="F:DNA binding"/>
    <property type="evidence" value="ECO:0007669"/>
    <property type="project" value="UniProtKB-KW"/>
</dbReference>
<dbReference type="InterPro" id="IPR000119">
    <property type="entry name" value="Hist_DNA-bd"/>
</dbReference>
<evidence type="ECO:0000256" key="2">
    <source>
        <dbReference type="ARBA" id="ARBA00023125"/>
    </source>
</evidence>
<dbReference type="PANTHER" id="PTHR33175:SF3">
    <property type="entry name" value="DNA-BINDING PROTEIN HU-BETA"/>
    <property type="match status" value="1"/>
</dbReference>